<dbReference type="EMBL" id="JPVT01000220">
    <property type="protein sequence ID" value="KFN89404.1"/>
    <property type="molecule type" value="Genomic_DNA"/>
</dbReference>
<comment type="caution">
    <text evidence="10">The sequence shown here is derived from an EMBL/GenBank/DDBJ whole genome shotgun (WGS) entry which is preliminary data.</text>
</comment>
<evidence type="ECO:0000313" key="10">
    <source>
        <dbReference type="EMBL" id="KFN89404.1"/>
    </source>
</evidence>
<comment type="similarity">
    <text evidence="2">Belongs to the autoinducer-2 exporter (AI-2E) (TC 2.A.86) family.</text>
</comment>
<dbReference type="InterPro" id="IPR002549">
    <property type="entry name" value="AI-2E-like"/>
</dbReference>
<gene>
    <name evidence="10" type="ORF">TMU3MR103_2025</name>
</gene>
<dbReference type="GO" id="GO:0033179">
    <property type="term" value="C:proton-transporting V-type ATPase, V0 domain"/>
    <property type="evidence" value="ECO:0007669"/>
    <property type="project" value="InterPro"/>
</dbReference>
<dbReference type="RefSeq" id="WP_231556821.1">
    <property type="nucleotide sequence ID" value="NZ_JPVT01000220.1"/>
</dbReference>
<dbReference type="PATRIC" id="fig|1302648.3.peg.1986"/>
<dbReference type="GO" id="GO:0046961">
    <property type="term" value="F:proton-transporting ATPase activity, rotational mechanism"/>
    <property type="evidence" value="ECO:0007669"/>
    <property type="project" value="InterPro"/>
</dbReference>
<feature type="transmembrane region" description="Helical" evidence="9">
    <location>
        <begin position="233"/>
        <end position="257"/>
    </location>
</feature>
<reference evidence="10 11" key="1">
    <citation type="submission" date="2014-08" db="EMBL/GenBank/DDBJ databases">
        <title>Genome sequence of Tetragenococcus muriaticus.</title>
        <authorList>
            <person name="Chuea-nongthon C."/>
            <person name="Rodtong S."/>
            <person name="Yongsawatdigul J."/>
            <person name="Steele J.L."/>
            <person name="Liu X.-y."/>
            <person name="Speers J."/>
            <person name="Glasner J.D."/>
            <person name="Neeno-Eckwall E.C."/>
        </authorList>
    </citation>
    <scope>NUCLEOTIDE SEQUENCE [LARGE SCALE GENOMIC DNA]</scope>
    <source>
        <strain evidence="10 11">3MR10-3</strain>
    </source>
</reference>
<evidence type="ECO:0000256" key="6">
    <source>
        <dbReference type="ARBA" id="ARBA00022989"/>
    </source>
</evidence>
<evidence type="ECO:0000256" key="4">
    <source>
        <dbReference type="ARBA" id="ARBA00022475"/>
    </source>
</evidence>
<keyword evidence="3 9" id="KW-0813">Transport</keyword>
<dbReference type="PANTHER" id="PTHR21716:SF53">
    <property type="entry name" value="PERMEASE PERM-RELATED"/>
    <property type="match status" value="1"/>
</dbReference>
<evidence type="ECO:0000313" key="11">
    <source>
        <dbReference type="Proteomes" id="UP000029381"/>
    </source>
</evidence>
<evidence type="ECO:0000256" key="7">
    <source>
        <dbReference type="ARBA" id="ARBA00023065"/>
    </source>
</evidence>
<comment type="similarity">
    <text evidence="9">Belongs to the V-ATPase proteolipid subunit family.</text>
</comment>
<evidence type="ECO:0000256" key="5">
    <source>
        <dbReference type="ARBA" id="ARBA00022692"/>
    </source>
</evidence>
<evidence type="ECO:0008006" key="12">
    <source>
        <dbReference type="Google" id="ProtNLM"/>
    </source>
</evidence>
<evidence type="ECO:0000256" key="2">
    <source>
        <dbReference type="ARBA" id="ARBA00009773"/>
    </source>
</evidence>
<name>A0A091BXH4_9ENTE</name>
<evidence type="ECO:0000256" key="1">
    <source>
        <dbReference type="ARBA" id="ARBA00004651"/>
    </source>
</evidence>
<comment type="caution">
    <text evidence="9">Lacks conserved residue(s) required for the propagation of feature annotation.</text>
</comment>
<feature type="transmembrane region" description="Helical" evidence="9">
    <location>
        <begin position="314"/>
        <end position="333"/>
    </location>
</feature>
<keyword evidence="4" id="KW-1003">Cell membrane</keyword>
<feature type="transmembrane region" description="Helical" evidence="9">
    <location>
        <begin position="78"/>
        <end position="103"/>
    </location>
</feature>
<evidence type="ECO:0000256" key="8">
    <source>
        <dbReference type="ARBA" id="ARBA00023136"/>
    </source>
</evidence>
<keyword evidence="11" id="KW-1185">Reference proteome</keyword>
<dbReference type="Proteomes" id="UP000029381">
    <property type="component" value="Unassembled WGS sequence"/>
</dbReference>
<keyword evidence="5 9" id="KW-0812">Transmembrane</keyword>
<keyword evidence="7 9" id="KW-0406">Ion transport</keyword>
<dbReference type="AlphaFoldDB" id="A0A091BXH4"/>
<accession>A0A091BXH4</accession>
<dbReference type="Pfam" id="PF01594">
    <property type="entry name" value="AI-2E_transport"/>
    <property type="match status" value="1"/>
</dbReference>
<evidence type="ECO:0000256" key="9">
    <source>
        <dbReference type="RuleBase" id="RU363060"/>
    </source>
</evidence>
<comment type="subcellular location">
    <subcellularLocation>
        <location evidence="1">Cell membrane</location>
        <topology evidence="1">Multi-pass membrane protein</topology>
    </subcellularLocation>
</comment>
<evidence type="ECO:0000256" key="3">
    <source>
        <dbReference type="ARBA" id="ARBA00022448"/>
    </source>
</evidence>
<feature type="transmembrane region" description="Helical" evidence="9">
    <location>
        <begin position="37"/>
        <end position="63"/>
    </location>
</feature>
<dbReference type="GO" id="GO:0005886">
    <property type="term" value="C:plasma membrane"/>
    <property type="evidence" value="ECO:0007669"/>
    <property type="project" value="UniProtKB-SubCell"/>
</dbReference>
<dbReference type="InterPro" id="IPR000245">
    <property type="entry name" value="ATPase_proteolipid_csu"/>
</dbReference>
<dbReference type="PANTHER" id="PTHR21716">
    <property type="entry name" value="TRANSMEMBRANE PROTEIN"/>
    <property type="match status" value="1"/>
</dbReference>
<feature type="transmembrane region" description="Helical" evidence="9">
    <location>
        <begin position="339"/>
        <end position="360"/>
    </location>
</feature>
<feature type="transmembrane region" description="Helical" evidence="9">
    <location>
        <begin position="12"/>
        <end position="31"/>
    </location>
</feature>
<protein>
    <recommendedName>
        <fullName evidence="12">Permease</fullName>
    </recommendedName>
</protein>
<proteinExistence type="inferred from homology"/>
<dbReference type="PRINTS" id="PR00122">
    <property type="entry name" value="VACATPASE"/>
</dbReference>
<keyword evidence="6 9" id="KW-1133">Transmembrane helix</keyword>
<keyword evidence="8 9" id="KW-0472">Membrane</keyword>
<feature type="transmembrane region" description="Helical" evidence="9">
    <location>
        <begin position="277"/>
        <end position="302"/>
    </location>
</feature>
<sequence length="437" mass="48574">MKNTRWIKFLGGSNVLYTITVGLLLCIFIITMTRLDFIFGTLAVIISNILMPIIIALLLYYLFNPAIDFMERHRIKRVWGIVILFASVILLLAGGIGLVIPLLENQISTLTETFPVFMDNFIDSAIAFVNDFSGNEIADNVISQVEGFVDSFSADIGNYISEGLTRFSSVVTGITNIVMTIVIAPIILFFLLKDAEKFANGALAVTPPKWRADLIRVATEINIQVGSYIKGQLAIAVANGVMIFIGFTVIGLDYSGILGLAGGILSLVPYIGPTLTFIPALIIALLTSWTEVFLLIIVWIVVQFVEGNFVEPNIMGRQLNIHPLTIIIILLIMGDLLGLFGLVFGVPIYAIIRVVVSYIFQKFKLRYNKYYGDVAGKYRIGTSEITDFGDDNIYKAKDKLVEELVEERKSGTKKIISNDLKCNKWINYNSTIVKFYV</sequence>
<organism evidence="10 11">
    <name type="scientific">Tetragenococcus muriaticus 3MR10-3</name>
    <dbReference type="NCBI Taxonomy" id="1302648"/>
    <lineage>
        <taxon>Bacteria</taxon>
        <taxon>Bacillati</taxon>
        <taxon>Bacillota</taxon>
        <taxon>Bacilli</taxon>
        <taxon>Lactobacillales</taxon>
        <taxon>Enterococcaceae</taxon>
        <taxon>Tetragenococcus</taxon>
    </lineage>
</organism>
<feature type="transmembrane region" description="Helical" evidence="9">
    <location>
        <begin position="170"/>
        <end position="192"/>
    </location>
</feature>